<reference evidence="2" key="2">
    <citation type="submission" date="2020-05" db="UniProtKB">
        <authorList>
            <consortium name="EnsemblMetazoa"/>
        </authorList>
    </citation>
    <scope>IDENTIFICATION</scope>
    <source>
        <strain evidence="2">IAEA</strain>
    </source>
</reference>
<proteinExistence type="predicted"/>
<evidence type="ECO:0000313" key="2">
    <source>
        <dbReference type="EnsemblMetazoa" id="GPAI006530-PA"/>
    </source>
</evidence>
<organism evidence="2 3">
    <name type="scientific">Glossina pallidipes</name>
    <name type="common">Tsetse fly</name>
    <dbReference type="NCBI Taxonomy" id="7398"/>
    <lineage>
        <taxon>Eukaryota</taxon>
        <taxon>Metazoa</taxon>
        <taxon>Ecdysozoa</taxon>
        <taxon>Arthropoda</taxon>
        <taxon>Hexapoda</taxon>
        <taxon>Insecta</taxon>
        <taxon>Pterygota</taxon>
        <taxon>Neoptera</taxon>
        <taxon>Endopterygota</taxon>
        <taxon>Diptera</taxon>
        <taxon>Brachycera</taxon>
        <taxon>Muscomorpha</taxon>
        <taxon>Hippoboscoidea</taxon>
        <taxon>Glossinidae</taxon>
        <taxon>Glossina</taxon>
    </lineage>
</organism>
<feature type="region of interest" description="Disordered" evidence="1">
    <location>
        <begin position="65"/>
        <end position="107"/>
    </location>
</feature>
<name>A0A1A9Z7Y9_GLOPL</name>
<accession>A0A1A9Z7Y9</accession>
<reference evidence="3" key="1">
    <citation type="submission" date="2014-03" db="EMBL/GenBank/DDBJ databases">
        <authorList>
            <person name="Aksoy S."/>
            <person name="Warren W."/>
            <person name="Wilson R.K."/>
        </authorList>
    </citation>
    <scope>NUCLEOTIDE SEQUENCE [LARGE SCALE GENOMIC DNA]</scope>
    <source>
        <strain evidence="3">IAEA</strain>
    </source>
</reference>
<evidence type="ECO:0000256" key="1">
    <source>
        <dbReference type="SAM" id="MobiDB-lite"/>
    </source>
</evidence>
<dbReference type="AlphaFoldDB" id="A0A1A9Z7Y9"/>
<dbReference type="VEuPathDB" id="VectorBase:GPAI006530"/>
<protein>
    <submittedName>
        <fullName evidence="2">Uncharacterized protein</fullName>
    </submittedName>
</protein>
<sequence>MKDGEHSCDLTSSIYQCWLNEQVTKCFQYLSTLKSTVEILVSSDCESKIQHLLLSNSRQTKTAARCKRCSSPGGSSGRRSGSPQLDSDEMPEMKSKGIIYIDNKKRK</sequence>
<dbReference type="Proteomes" id="UP000092445">
    <property type="component" value="Unassembled WGS sequence"/>
</dbReference>
<keyword evidence="3" id="KW-1185">Reference proteome</keyword>
<dbReference type="EnsemblMetazoa" id="GPAI006530-RA">
    <property type="protein sequence ID" value="GPAI006530-PA"/>
    <property type="gene ID" value="GPAI006530"/>
</dbReference>
<evidence type="ECO:0000313" key="3">
    <source>
        <dbReference type="Proteomes" id="UP000092445"/>
    </source>
</evidence>
<feature type="compositionally biased region" description="Low complexity" evidence="1">
    <location>
        <begin position="70"/>
        <end position="83"/>
    </location>
</feature>